<protein>
    <recommendedName>
        <fullName evidence="9">Signal recognition particle 54 kDa protein</fullName>
        <shortName evidence="9">SRP54</shortName>
        <ecNumber evidence="9">3.6.5.4</ecNumber>
    </recommendedName>
</protein>
<accession>A0A5N5U9T8</accession>
<sequence length="463" mass="50888">MVLDDLGSSLRGSLDQLRGKSRLDEEDVEDIVKEIQRSLLQADVSVDLVMDLSEDIRQRALDEEPPGGTSARDHVLRIVYEELVDLVGESTDLPLEDQTIMLAGLQGSGKTTTAAKMAWWFSKKGLRPGVIQTDTFRPGAYDQAKQMAERAEVEFYGEPDNDNPVEIAEHGMEELSDVDVLIVDTAGRHALEETLIDELEQIESVVEPDRNLLVLDAAIGQGAKEQADRFDDAVGIDGVTITKLDGTAKGGGALAAVDRTDSSIAFLGTGEEVQDIERFEPDGFISRLLGMGDLKQLTERVERAMEETGQDEDDWDPESMMDGEFTLHDMRKQMEAMNNMGPLSQVMDMIPGLGGGLKDQLPDDAMDVTQERMRDFEVIMDSMTDDELQNPRSISKSQIERIARGSGKEEEQIRELLEQHKMMDRMMDQFSGMGDGDMQRMMKQMGGGGGGGGGLGGMGPFGD</sequence>
<dbReference type="Gene3D" id="1.10.260.30">
    <property type="entry name" value="Signal recognition particle, SRP54 subunit, M-domain"/>
    <property type="match status" value="1"/>
</dbReference>
<keyword evidence="5 9" id="KW-0694">RNA-binding</keyword>
<feature type="binding site" evidence="9">
    <location>
        <begin position="104"/>
        <end position="111"/>
    </location>
    <ligand>
        <name>GTP</name>
        <dbReference type="ChEBI" id="CHEBI:37565"/>
    </ligand>
</feature>
<evidence type="ECO:0000256" key="2">
    <source>
        <dbReference type="ARBA" id="ARBA00022490"/>
    </source>
</evidence>
<dbReference type="InterPro" id="IPR022941">
    <property type="entry name" value="SRP54"/>
</dbReference>
<evidence type="ECO:0000256" key="7">
    <source>
        <dbReference type="ARBA" id="ARBA00023135"/>
    </source>
</evidence>
<organism evidence="13 16">
    <name type="scientific">Halosegnis rubeus</name>
    <dbReference type="NCBI Taxonomy" id="2212850"/>
    <lineage>
        <taxon>Archaea</taxon>
        <taxon>Methanobacteriati</taxon>
        <taxon>Methanobacteriota</taxon>
        <taxon>Stenosarchaea group</taxon>
        <taxon>Halobacteria</taxon>
        <taxon>Halobacteriales</taxon>
        <taxon>Natronomonadaceae</taxon>
        <taxon>Halosegnis</taxon>
    </lineage>
</organism>
<dbReference type="GO" id="GO:0005525">
    <property type="term" value="F:GTP binding"/>
    <property type="evidence" value="ECO:0007669"/>
    <property type="project" value="UniProtKB-UniRule"/>
</dbReference>
<dbReference type="HAMAP" id="MF_00306">
    <property type="entry name" value="SRP54"/>
    <property type="match status" value="1"/>
</dbReference>
<dbReference type="RefSeq" id="WP_152120380.1">
    <property type="nucleotide sequence ID" value="NZ_QJOW01000003.1"/>
</dbReference>
<evidence type="ECO:0000256" key="1">
    <source>
        <dbReference type="ARBA" id="ARBA00005450"/>
    </source>
</evidence>
<evidence type="ECO:0000259" key="10">
    <source>
        <dbReference type="SMART" id="SM00382"/>
    </source>
</evidence>
<evidence type="ECO:0000256" key="9">
    <source>
        <dbReference type="HAMAP-Rule" id="MF_00306"/>
    </source>
</evidence>
<feature type="domain" description="AAA+ ATPase" evidence="10">
    <location>
        <begin position="96"/>
        <end position="280"/>
    </location>
</feature>
<dbReference type="PANTHER" id="PTHR11564">
    <property type="entry name" value="SIGNAL RECOGNITION PARTICLE 54K PROTEIN SRP54"/>
    <property type="match status" value="1"/>
</dbReference>
<dbReference type="Pfam" id="PF02881">
    <property type="entry name" value="SRP54_N"/>
    <property type="match status" value="1"/>
</dbReference>
<keyword evidence="2 9" id="KW-0963">Cytoplasm</keyword>
<dbReference type="GO" id="GO:0003924">
    <property type="term" value="F:GTPase activity"/>
    <property type="evidence" value="ECO:0007669"/>
    <property type="project" value="UniProtKB-UniRule"/>
</dbReference>
<evidence type="ECO:0000313" key="13">
    <source>
        <dbReference type="EMBL" id="KAB7515385.1"/>
    </source>
</evidence>
<dbReference type="EC" id="3.6.5.4" evidence="9"/>
<evidence type="ECO:0000313" key="15">
    <source>
        <dbReference type="Proteomes" id="UP000326207"/>
    </source>
</evidence>
<evidence type="ECO:0000256" key="4">
    <source>
        <dbReference type="ARBA" id="ARBA00022801"/>
    </source>
</evidence>
<dbReference type="SMART" id="SM00963">
    <property type="entry name" value="SRP54_N"/>
    <property type="match status" value="1"/>
</dbReference>
<dbReference type="OrthoDB" id="52849at2157"/>
<feature type="binding site" evidence="9">
    <location>
        <begin position="184"/>
        <end position="188"/>
    </location>
    <ligand>
        <name>GTP</name>
        <dbReference type="ChEBI" id="CHEBI:37565"/>
    </ligand>
</feature>
<dbReference type="InterPro" id="IPR013822">
    <property type="entry name" value="Signal_recog_particl_SRP54_hlx"/>
</dbReference>
<evidence type="ECO:0000313" key="14">
    <source>
        <dbReference type="EMBL" id="KAB7517574.1"/>
    </source>
</evidence>
<keyword evidence="4 9" id="KW-0378">Hydrolase</keyword>
<dbReference type="InterPro" id="IPR003593">
    <property type="entry name" value="AAA+_ATPase"/>
</dbReference>
<dbReference type="EMBL" id="QMDY01000004">
    <property type="protein sequence ID" value="KAB7517574.1"/>
    <property type="molecule type" value="Genomic_DNA"/>
</dbReference>
<comment type="subunit">
    <text evidence="9">Part of the signal recognition particle protein translocation system, which is composed of SRP and FtsY. Archaeal SRP consists of a 7S RNA molecule of 300 nucleotides and two protein subunits: SRP54 and SRP19.</text>
</comment>
<dbReference type="SUPFAM" id="SSF47446">
    <property type="entry name" value="Signal peptide-binding domain"/>
    <property type="match status" value="1"/>
</dbReference>
<comment type="subcellular location">
    <subcellularLocation>
        <location evidence="9">Cytoplasm</location>
    </subcellularLocation>
    <text evidence="9">The SRP-RNC complex is targeted to the cytoplasmic membrane.</text>
</comment>
<keyword evidence="7 9" id="KW-0733">Signal recognition particle</keyword>
<feature type="binding site" evidence="9">
    <location>
        <begin position="242"/>
        <end position="245"/>
    </location>
    <ligand>
        <name>GTP</name>
        <dbReference type="ChEBI" id="CHEBI:37565"/>
    </ligand>
</feature>
<reference evidence="15 16" key="1">
    <citation type="submission" date="2019-10" db="EMBL/GenBank/DDBJ databases">
        <title>Unraveling microbial dark matter from salterns through culturing: the case of the genus Halosegnis.</title>
        <authorList>
            <person name="Duran-Viseras A."/>
            <person name="Andrei A.-S."/>
            <person name="Vera-Gargallo B."/>
            <person name="Ghai R."/>
            <person name="Sanchez-Porro C."/>
            <person name="Ventosa A."/>
        </authorList>
    </citation>
    <scope>NUCLEOTIDE SEQUENCE [LARGE SCALE GENOMIC DNA]</scope>
    <source>
        <strain evidence="13 16">F17-44</strain>
        <strain evidence="14 15">F19-13</strain>
    </source>
</reference>
<keyword evidence="6 9" id="KW-0342">GTP-binding</keyword>
<feature type="domain" description="Signal recognition particle SRP54 helical bundle" evidence="12">
    <location>
        <begin position="2"/>
        <end position="87"/>
    </location>
</feature>
<dbReference type="InterPro" id="IPR036891">
    <property type="entry name" value="Signal_recog_part_SRP54_M_sf"/>
</dbReference>
<comment type="catalytic activity">
    <reaction evidence="9">
        <text>GTP + H2O = GDP + phosphate + H(+)</text>
        <dbReference type="Rhea" id="RHEA:19669"/>
        <dbReference type="ChEBI" id="CHEBI:15377"/>
        <dbReference type="ChEBI" id="CHEBI:15378"/>
        <dbReference type="ChEBI" id="CHEBI:37565"/>
        <dbReference type="ChEBI" id="CHEBI:43474"/>
        <dbReference type="ChEBI" id="CHEBI:58189"/>
        <dbReference type="EC" id="3.6.5.4"/>
    </reaction>
</comment>
<dbReference type="Pfam" id="PF02978">
    <property type="entry name" value="SRP_SPB"/>
    <property type="match status" value="1"/>
</dbReference>
<dbReference type="SMART" id="SM00962">
    <property type="entry name" value="SRP54"/>
    <property type="match status" value="1"/>
</dbReference>
<keyword evidence="3 9" id="KW-0547">Nucleotide-binding</keyword>
<dbReference type="Pfam" id="PF00448">
    <property type="entry name" value="SRP54"/>
    <property type="match status" value="1"/>
</dbReference>
<comment type="caution">
    <text evidence="13">The sequence shown here is derived from an EMBL/GenBank/DDBJ whole genome shotgun (WGS) entry which is preliminary data.</text>
</comment>
<dbReference type="Gene3D" id="1.20.120.140">
    <property type="entry name" value="Signal recognition particle SRP54, nucleotide-binding domain"/>
    <property type="match status" value="1"/>
</dbReference>
<dbReference type="GO" id="GO:0006614">
    <property type="term" value="P:SRP-dependent cotranslational protein targeting to membrane"/>
    <property type="evidence" value="ECO:0007669"/>
    <property type="project" value="InterPro"/>
</dbReference>
<dbReference type="InterPro" id="IPR004125">
    <property type="entry name" value="Signal_recog_particle_SRP54_M"/>
</dbReference>
<name>A0A5N5U9T8_9EURY</name>
<proteinExistence type="inferred from homology"/>
<evidence type="ECO:0000256" key="8">
    <source>
        <dbReference type="ARBA" id="ARBA00023274"/>
    </source>
</evidence>
<dbReference type="AlphaFoldDB" id="A0A5N5U9T8"/>
<evidence type="ECO:0000259" key="12">
    <source>
        <dbReference type="SMART" id="SM00963"/>
    </source>
</evidence>
<dbReference type="InterPro" id="IPR027417">
    <property type="entry name" value="P-loop_NTPase"/>
</dbReference>
<dbReference type="Proteomes" id="UP000326207">
    <property type="component" value="Unassembled WGS sequence"/>
</dbReference>
<keyword evidence="8 9" id="KW-0687">Ribonucleoprotein</keyword>
<feature type="domain" description="SRP54-type proteins GTP-binding" evidence="11">
    <location>
        <begin position="97"/>
        <end position="290"/>
    </location>
</feature>
<evidence type="ECO:0000256" key="5">
    <source>
        <dbReference type="ARBA" id="ARBA00022884"/>
    </source>
</evidence>
<dbReference type="InterPro" id="IPR036225">
    <property type="entry name" value="SRP/SRP_N"/>
</dbReference>
<evidence type="ECO:0000256" key="6">
    <source>
        <dbReference type="ARBA" id="ARBA00023134"/>
    </source>
</evidence>
<dbReference type="InterPro" id="IPR000897">
    <property type="entry name" value="SRP54_GTPase_dom"/>
</dbReference>
<evidence type="ECO:0000313" key="16">
    <source>
        <dbReference type="Proteomes" id="UP000326302"/>
    </source>
</evidence>
<evidence type="ECO:0000256" key="3">
    <source>
        <dbReference type="ARBA" id="ARBA00022741"/>
    </source>
</evidence>
<dbReference type="GO" id="GO:0008312">
    <property type="term" value="F:7S RNA binding"/>
    <property type="evidence" value="ECO:0007669"/>
    <property type="project" value="UniProtKB-UniRule"/>
</dbReference>
<dbReference type="PANTHER" id="PTHR11564:SF5">
    <property type="entry name" value="SIGNAL RECOGNITION PARTICLE SUBUNIT SRP54"/>
    <property type="match status" value="1"/>
</dbReference>
<dbReference type="CDD" id="cd17875">
    <property type="entry name" value="SRP54_G"/>
    <property type="match status" value="1"/>
</dbReference>
<dbReference type="SUPFAM" id="SSF52540">
    <property type="entry name" value="P-loop containing nucleoside triphosphate hydrolases"/>
    <property type="match status" value="1"/>
</dbReference>
<dbReference type="InterPro" id="IPR042101">
    <property type="entry name" value="SRP54_N_sf"/>
</dbReference>
<dbReference type="EMBL" id="QJOW01000003">
    <property type="protein sequence ID" value="KAB7515385.1"/>
    <property type="molecule type" value="Genomic_DNA"/>
</dbReference>
<comment type="domain">
    <text evidence="9">Composed of three domains: the N-terminal N domain, which is responsible for interactions with the ribosome, the central G domain, which binds GTP, and the C-terminal M domain, which binds the RNA and the signal sequence of the RNC.</text>
</comment>
<gene>
    <name evidence="9" type="primary">srp54</name>
    <name evidence="13" type="ORF">DMP03_09185</name>
    <name evidence="14" type="ORF">DP108_08320</name>
</gene>
<dbReference type="Proteomes" id="UP000326302">
    <property type="component" value="Unassembled WGS sequence"/>
</dbReference>
<comment type="function">
    <text evidence="9">Involved in targeting and insertion of nascent membrane proteins into the cytoplasmic membrane. Binds to the hydrophobic signal sequence of the ribosome-nascent chain (RNC) as it emerges from the ribosomes. The SRP-RNC complex is then targeted to the cytoplasmic membrane where it interacts with the SRP receptor FtsY.</text>
</comment>
<evidence type="ECO:0000259" key="11">
    <source>
        <dbReference type="SMART" id="SM00962"/>
    </source>
</evidence>
<dbReference type="SUPFAM" id="SSF47364">
    <property type="entry name" value="Domain of the SRP/SRP receptor G-proteins"/>
    <property type="match status" value="1"/>
</dbReference>
<accession>A0A5N5UFR9</accession>
<dbReference type="SMART" id="SM00382">
    <property type="entry name" value="AAA"/>
    <property type="match status" value="1"/>
</dbReference>
<dbReference type="GO" id="GO:0048500">
    <property type="term" value="C:signal recognition particle"/>
    <property type="evidence" value="ECO:0007669"/>
    <property type="project" value="UniProtKB-UniRule"/>
</dbReference>
<comment type="similarity">
    <text evidence="1 9">Belongs to the GTP-binding SRP family. SRP54 subfamily.</text>
</comment>
<dbReference type="Gene3D" id="3.40.50.300">
    <property type="entry name" value="P-loop containing nucleotide triphosphate hydrolases"/>
    <property type="match status" value="1"/>
</dbReference>